<proteinExistence type="predicted"/>
<dbReference type="AlphaFoldDB" id="A0A2U2CG43"/>
<dbReference type="GO" id="GO:0008115">
    <property type="term" value="F:sarcosine oxidase activity"/>
    <property type="evidence" value="ECO:0007669"/>
    <property type="project" value="InterPro"/>
</dbReference>
<gene>
    <name evidence="1" type="ORF">C4N9_03615</name>
</gene>
<dbReference type="OrthoDB" id="5420070at2"/>
<dbReference type="Pfam" id="PF04267">
    <property type="entry name" value="SoxD"/>
    <property type="match status" value="1"/>
</dbReference>
<sequence>MRLSCPCCGPRDRREFTYYGAADYLDRPAPDAGLDAWDSYLHLRDNPAGPTRDLWYHDPCQSWLQVERDTVTHAIHSVAPVAGRRA</sequence>
<dbReference type="Gene3D" id="3.30.2270.10">
    <property type="entry name" value="Folate-binding superfamily"/>
    <property type="match status" value="1"/>
</dbReference>
<evidence type="ECO:0000313" key="2">
    <source>
        <dbReference type="Proteomes" id="UP000244940"/>
    </source>
</evidence>
<reference evidence="1 2" key="1">
    <citation type="submission" date="2018-05" db="EMBL/GenBank/DDBJ databases">
        <title>Pararhodobacter marina sp. nov., isolated from deep-sea water of the Indian Ocean.</title>
        <authorList>
            <person name="Lai Q.Sr."/>
            <person name="Liu X."/>
            <person name="Shao Z."/>
        </authorList>
    </citation>
    <scope>NUCLEOTIDE SEQUENCE [LARGE SCALE GENOMIC DNA]</scope>
    <source>
        <strain evidence="1 2">CIC4N-9</strain>
    </source>
</reference>
<protein>
    <submittedName>
        <fullName evidence="1">Sarcosine oxidase subunit delta</fullName>
    </submittedName>
</protein>
<comment type="caution">
    <text evidence="1">The sequence shown here is derived from an EMBL/GenBank/DDBJ whole genome shotgun (WGS) entry which is preliminary data.</text>
</comment>
<dbReference type="EMBL" id="QEYD01000002">
    <property type="protein sequence ID" value="PWE30856.1"/>
    <property type="molecule type" value="Genomic_DNA"/>
</dbReference>
<keyword evidence="2" id="KW-1185">Reference proteome</keyword>
<name>A0A2U2CG43_9RHOB</name>
<dbReference type="InterPro" id="IPR038561">
    <property type="entry name" value="SoxD_sf"/>
</dbReference>
<dbReference type="Proteomes" id="UP000244940">
    <property type="component" value="Unassembled WGS sequence"/>
</dbReference>
<organism evidence="1 2">
    <name type="scientific">Pararhodobacter marinus</name>
    <dbReference type="NCBI Taxonomy" id="2184063"/>
    <lineage>
        <taxon>Bacteria</taxon>
        <taxon>Pseudomonadati</taxon>
        <taxon>Pseudomonadota</taxon>
        <taxon>Alphaproteobacteria</taxon>
        <taxon>Rhodobacterales</taxon>
        <taxon>Paracoccaceae</taxon>
        <taxon>Pararhodobacter</taxon>
    </lineage>
</organism>
<dbReference type="GO" id="GO:0046653">
    <property type="term" value="P:tetrahydrofolate metabolic process"/>
    <property type="evidence" value="ECO:0007669"/>
    <property type="project" value="InterPro"/>
</dbReference>
<dbReference type="GeneID" id="94363967"/>
<dbReference type="InterPro" id="IPR006279">
    <property type="entry name" value="SoxD"/>
</dbReference>
<evidence type="ECO:0000313" key="1">
    <source>
        <dbReference type="EMBL" id="PWE30856.1"/>
    </source>
</evidence>
<dbReference type="RefSeq" id="WP_109531934.1">
    <property type="nucleotide sequence ID" value="NZ_CAXPUO010000016.1"/>
</dbReference>
<accession>A0A2U2CG43</accession>